<dbReference type="GO" id="GO:0047631">
    <property type="term" value="F:ADP-ribose diphosphatase activity"/>
    <property type="evidence" value="ECO:0007669"/>
    <property type="project" value="InterPro"/>
</dbReference>
<reference evidence="3" key="1">
    <citation type="submission" date="2019-12" db="UniProtKB">
        <authorList>
            <consortium name="WormBaseParasite"/>
        </authorList>
    </citation>
    <scope>IDENTIFICATION</scope>
</reference>
<evidence type="ECO:0000313" key="3">
    <source>
        <dbReference type="WBParaSite" id="TMUE_2000009373.1"/>
    </source>
</evidence>
<keyword evidence="1" id="KW-0472">Membrane</keyword>
<dbReference type="InterPro" id="IPR015797">
    <property type="entry name" value="NUDIX_hydrolase-like_dom_sf"/>
</dbReference>
<dbReference type="PANTHER" id="PTHR13030:SF8">
    <property type="entry name" value="ADP-RIBOSE PYROPHOSPHATASE, MITOCHONDRIAL"/>
    <property type="match status" value="1"/>
</dbReference>
<evidence type="ECO:0000313" key="2">
    <source>
        <dbReference type="Proteomes" id="UP000046395"/>
    </source>
</evidence>
<keyword evidence="1" id="KW-0812">Transmembrane</keyword>
<dbReference type="PANTHER" id="PTHR13030">
    <property type="entry name" value="NUDIX HYDROLASE"/>
    <property type="match status" value="1"/>
</dbReference>
<feature type="transmembrane region" description="Helical" evidence="1">
    <location>
        <begin position="328"/>
        <end position="350"/>
    </location>
</feature>
<dbReference type="Pfam" id="PF25969">
    <property type="entry name" value="NUDT9_N"/>
    <property type="match status" value="1"/>
</dbReference>
<evidence type="ECO:0000256" key="1">
    <source>
        <dbReference type="SAM" id="Phobius"/>
    </source>
</evidence>
<proteinExistence type="predicted"/>
<name>A0A5S6QQB4_TRIMR</name>
<dbReference type="InterPro" id="IPR039989">
    <property type="entry name" value="NUDT9"/>
</dbReference>
<dbReference type="WBParaSite" id="TMUE_2000009373.1">
    <property type="protein sequence ID" value="TMUE_2000009373.1"/>
    <property type="gene ID" value="WBGene00286127"/>
</dbReference>
<protein>
    <submittedName>
        <fullName evidence="3">ADP-ribose pyrophosphatase, mitochondrial</fullName>
    </submittedName>
</protein>
<keyword evidence="1" id="KW-1133">Transmembrane helix</keyword>
<accession>A0A5S6QQB4</accession>
<dbReference type="AlphaFoldDB" id="A0A5S6QQB4"/>
<sequence length="353" mass="39359">MKYLLSAVFLSYYNCILLQAKSASQPMPLPERLAVPEHLTDWSKPHPSYHPPKWTAVCSFEQCDPETPSFLHSVKFNKKDGGVDRRMARRITLNRPTYVVSQGLPLNPSGRTGLAGRGILPRWGPSHLVKVILVGKRQGRAAFLKTNDGISLKDDPFASFVANLSSNKLSDRVVSVIENSELFRDKKSMAEKVLRKAEESAIKVAADTMPSPLDTDNAWVELSVYVIPCRKVRMFCEAVLKDKFIAANHEWSVDTDQKSWESKLESLKRLKSTAKGYSLNRKVSLTRAELIDFLLSYGRDIAYSTTLFFFSIGVIVALVGFPVIGYGIVIGTCVGTLLYSIVDFILTIYAGTQ</sequence>
<keyword evidence="2" id="KW-1185">Reference proteome</keyword>
<dbReference type="SUPFAM" id="SSF55811">
    <property type="entry name" value="Nudix"/>
    <property type="match status" value="1"/>
</dbReference>
<feature type="transmembrane region" description="Helical" evidence="1">
    <location>
        <begin position="301"/>
        <end position="321"/>
    </location>
</feature>
<organism evidence="2 3">
    <name type="scientific">Trichuris muris</name>
    <name type="common">Mouse whipworm</name>
    <dbReference type="NCBI Taxonomy" id="70415"/>
    <lineage>
        <taxon>Eukaryota</taxon>
        <taxon>Metazoa</taxon>
        <taxon>Ecdysozoa</taxon>
        <taxon>Nematoda</taxon>
        <taxon>Enoplea</taxon>
        <taxon>Dorylaimia</taxon>
        <taxon>Trichinellida</taxon>
        <taxon>Trichuridae</taxon>
        <taxon>Trichuris</taxon>
    </lineage>
</organism>
<dbReference type="Proteomes" id="UP000046395">
    <property type="component" value="Unassembled WGS sequence"/>
</dbReference>